<dbReference type="InterPro" id="IPR010982">
    <property type="entry name" value="Lambda_DNA-bd_dom_sf"/>
</dbReference>
<dbReference type="GeneID" id="34238084"/>
<dbReference type="InterPro" id="IPR001387">
    <property type="entry name" value="Cro/C1-type_HTH"/>
</dbReference>
<reference evidence="3" key="1">
    <citation type="submission" date="2011-02" db="EMBL/GenBank/DDBJ databases">
        <title>Complete sequence of Acidovorax avenae subsp. avenae ATCC 19860.</title>
        <authorList>
            <consortium name="US DOE Joint Genome Institute"/>
            <person name="Lucas S."/>
            <person name="Copeland A."/>
            <person name="Lapidus A."/>
            <person name="Cheng J.-F."/>
            <person name="Goodwin L."/>
            <person name="Pitluck S."/>
            <person name="Chertkov O."/>
            <person name="Held B."/>
            <person name="Detter J.C."/>
            <person name="Han C."/>
            <person name="Tapia R."/>
            <person name="Land M."/>
            <person name="Hauser L."/>
            <person name="Kyrpides N."/>
            <person name="Ivanova N."/>
            <person name="Ovchinnikova G."/>
            <person name="Pagani I."/>
            <person name="Gordon S."/>
            <person name="Woyke T."/>
        </authorList>
    </citation>
    <scope>NUCLEOTIDE SEQUENCE</scope>
    <source>
        <strain evidence="3">ATCC 19860</strain>
    </source>
</reference>
<evidence type="ECO:0000256" key="1">
    <source>
        <dbReference type="SAM" id="MobiDB-lite"/>
    </source>
</evidence>
<dbReference type="PROSITE" id="PS50943">
    <property type="entry name" value="HTH_CROC1"/>
    <property type="match status" value="1"/>
</dbReference>
<organism evidence="3 4">
    <name type="scientific">Paracidovorax avenae (strain ATCC 19860 / DSM 7227 / CCUG 15838 / JCM 20985 / LMG 2117 / NCPPB 1011)</name>
    <name type="common">Acidovorax avenae</name>
    <dbReference type="NCBI Taxonomy" id="643561"/>
    <lineage>
        <taxon>Bacteria</taxon>
        <taxon>Pseudomonadati</taxon>
        <taxon>Pseudomonadota</taxon>
        <taxon>Betaproteobacteria</taxon>
        <taxon>Burkholderiales</taxon>
        <taxon>Comamonadaceae</taxon>
        <taxon>Paracidovorax</taxon>
    </lineage>
</organism>
<dbReference type="CDD" id="cd00093">
    <property type="entry name" value="HTH_XRE"/>
    <property type="match status" value="1"/>
</dbReference>
<dbReference type="GO" id="GO:0003677">
    <property type="term" value="F:DNA binding"/>
    <property type="evidence" value="ECO:0007669"/>
    <property type="project" value="InterPro"/>
</dbReference>
<dbReference type="EMBL" id="CP002521">
    <property type="protein sequence ID" value="ADX48321.1"/>
    <property type="molecule type" value="Genomic_DNA"/>
</dbReference>
<name>F0Q8K8_PARA1</name>
<gene>
    <name evidence="3" type="ordered locus">Acav_4438</name>
</gene>
<dbReference type="Pfam" id="PF01381">
    <property type="entry name" value="HTH_3"/>
    <property type="match status" value="1"/>
</dbReference>
<accession>F0Q8K8</accession>
<evidence type="ECO:0000313" key="3">
    <source>
        <dbReference type="EMBL" id="ADX48321.1"/>
    </source>
</evidence>
<keyword evidence="4" id="KW-1185">Reference proteome</keyword>
<dbReference type="RefSeq" id="WP_013596788.1">
    <property type="nucleotide sequence ID" value="NC_015138.1"/>
</dbReference>
<dbReference type="HOGENOM" id="CLU_066192_47_2_4"/>
<dbReference type="AlphaFoldDB" id="F0Q8K8"/>
<dbReference type="Proteomes" id="UP000002482">
    <property type="component" value="Chromosome"/>
</dbReference>
<dbReference type="SUPFAM" id="SSF47413">
    <property type="entry name" value="lambda repressor-like DNA-binding domains"/>
    <property type="match status" value="1"/>
</dbReference>
<evidence type="ECO:0000313" key="4">
    <source>
        <dbReference type="Proteomes" id="UP000002482"/>
    </source>
</evidence>
<evidence type="ECO:0000259" key="2">
    <source>
        <dbReference type="PROSITE" id="PS50943"/>
    </source>
</evidence>
<dbReference type="KEGG" id="aaa:Acav_4438"/>
<dbReference type="Gene3D" id="1.10.260.40">
    <property type="entry name" value="lambda repressor-like DNA-binding domains"/>
    <property type="match status" value="1"/>
</dbReference>
<feature type="domain" description="HTH cro/C1-type" evidence="2">
    <location>
        <begin position="16"/>
        <end position="71"/>
    </location>
</feature>
<protein>
    <submittedName>
        <fullName evidence="3">Helix-turn-helix domain protein</fullName>
    </submittedName>
</protein>
<dbReference type="OrthoDB" id="5957901at2"/>
<proteinExistence type="predicted"/>
<sequence>MPGFTVRTADQLPALLQAFRKQSGLTQSDVALRLGVTQQTYSALERNAGNMGAARLLQLLSVLGVEMVLDNSAPAPSPSPESLRVAGGTPNW</sequence>
<dbReference type="SMART" id="SM00530">
    <property type="entry name" value="HTH_XRE"/>
    <property type="match status" value="1"/>
</dbReference>
<feature type="region of interest" description="Disordered" evidence="1">
    <location>
        <begin position="72"/>
        <end position="92"/>
    </location>
</feature>